<sequence>MTWLKRLGLAGAGLVAAPASAGIAVHPVIVDLAANDLQRADIELENTGADRSYVVVEPARIDSPGLPTETRVINPDPQLTGLLASPNKLILEPGERRFIRIAALAPADAQDRIFRVAIRPVAGEVRGEHSGLKVLVGYDVLVIQRPVQPDGTLRWSREKDGLSVTNNGNTNVELIRGRACAPGQAAAACPALPPRRIYSGQTAMIPVAAGAKPIYTVKVANKLTERTFDTDPGAD</sequence>
<keyword evidence="3" id="KW-1185">Reference proteome</keyword>
<dbReference type="RefSeq" id="WP_317516405.1">
    <property type="nucleotide sequence ID" value="NZ_JAPTHD010000002.1"/>
</dbReference>
<evidence type="ECO:0000256" key="1">
    <source>
        <dbReference type="SAM" id="SignalP"/>
    </source>
</evidence>
<dbReference type="InterPro" id="IPR013783">
    <property type="entry name" value="Ig-like_fold"/>
</dbReference>
<dbReference type="Proteomes" id="UP001185984">
    <property type="component" value="Unassembled WGS sequence"/>
</dbReference>
<keyword evidence="1" id="KW-0732">Signal</keyword>
<reference evidence="3" key="1">
    <citation type="journal article" date="2022" name="J Environ Chem Eng">
        <title>Biodegradation of petroleum oil using a constructed nonpathogenic and heavy metal-tolerant bacterial consortium isolated from marine sponges.</title>
        <authorList>
            <person name="Dechsakulwatana C."/>
            <person name="Rungsihiranrut A."/>
            <person name="Muangchinda C."/>
            <person name="Ningthoujam R."/>
            <person name="Klankeo P."/>
            <person name="Pinyakong O."/>
        </authorList>
    </citation>
    <scope>NUCLEOTIDE SEQUENCE [LARGE SCALE GENOMIC DNA]</scope>
    <source>
        <strain evidence="3">MO2-4</strain>
    </source>
</reference>
<evidence type="ECO:0000313" key="2">
    <source>
        <dbReference type="EMBL" id="MDV5823424.1"/>
    </source>
</evidence>
<gene>
    <name evidence="2" type="ORF">O0R41_07425</name>
</gene>
<feature type="chain" id="PRO_5046944284" evidence="1">
    <location>
        <begin position="22"/>
        <end position="235"/>
    </location>
</feature>
<protein>
    <submittedName>
        <fullName evidence="2">Uncharacterized protein</fullName>
    </submittedName>
</protein>
<name>A0ABU3ZV66_9SPHN</name>
<dbReference type="EMBL" id="JAPTHD010000002">
    <property type="protein sequence ID" value="MDV5823424.1"/>
    <property type="molecule type" value="Genomic_DNA"/>
</dbReference>
<proteinExistence type="predicted"/>
<feature type="signal peptide" evidence="1">
    <location>
        <begin position="1"/>
        <end position="21"/>
    </location>
</feature>
<comment type="caution">
    <text evidence="2">The sequence shown here is derived from an EMBL/GenBank/DDBJ whole genome shotgun (WGS) entry which is preliminary data.</text>
</comment>
<organism evidence="2 3">
    <name type="scientific">Sphingobium naphthae</name>
    <dbReference type="NCBI Taxonomy" id="1886786"/>
    <lineage>
        <taxon>Bacteria</taxon>
        <taxon>Pseudomonadati</taxon>
        <taxon>Pseudomonadota</taxon>
        <taxon>Alphaproteobacteria</taxon>
        <taxon>Sphingomonadales</taxon>
        <taxon>Sphingomonadaceae</taxon>
        <taxon>Sphingobium</taxon>
    </lineage>
</organism>
<dbReference type="Gene3D" id="2.60.40.10">
    <property type="entry name" value="Immunoglobulins"/>
    <property type="match status" value="1"/>
</dbReference>
<evidence type="ECO:0000313" key="3">
    <source>
        <dbReference type="Proteomes" id="UP001185984"/>
    </source>
</evidence>
<accession>A0ABU3ZV66</accession>